<evidence type="ECO:0000256" key="1">
    <source>
        <dbReference type="SAM" id="Phobius"/>
    </source>
</evidence>
<proteinExistence type="predicted"/>
<evidence type="ECO:0000313" key="2">
    <source>
        <dbReference type="EMBL" id="GAJ03246.1"/>
    </source>
</evidence>
<keyword evidence="1" id="KW-0472">Membrane</keyword>
<keyword evidence="1" id="KW-1133">Transmembrane helix</keyword>
<comment type="caution">
    <text evidence="2">The sequence shown here is derived from an EMBL/GenBank/DDBJ whole genome shotgun (WGS) entry which is preliminary data.</text>
</comment>
<protein>
    <submittedName>
        <fullName evidence="2">Uncharacterized protein</fullName>
    </submittedName>
</protein>
<gene>
    <name evidence="2" type="ORF">S12H4_49993</name>
</gene>
<accession>X1UTN4</accession>
<keyword evidence="1" id="KW-0812">Transmembrane</keyword>
<reference evidence="2" key="1">
    <citation type="journal article" date="2014" name="Front. Microbiol.">
        <title>High frequency of phylogenetically diverse reductive dehalogenase-homologous genes in deep subseafloor sedimentary metagenomes.</title>
        <authorList>
            <person name="Kawai M."/>
            <person name="Futagami T."/>
            <person name="Toyoda A."/>
            <person name="Takaki Y."/>
            <person name="Nishi S."/>
            <person name="Hori S."/>
            <person name="Arai W."/>
            <person name="Tsubouchi T."/>
            <person name="Morono Y."/>
            <person name="Uchiyama I."/>
            <person name="Ito T."/>
            <person name="Fujiyama A."/>
            <person name="Inagaki F."/>
            <person name="Takami H."/>
        </authorList>
    </citation>
    <scope>NUCLEOTIDE SEQUENCE</scope>
    <source>
        <strain evidence="2">Expedition CK06-06</strain>
    </source>
</reference>
<feature type="transmembrane region" description="Helical" evidence="1">
    <location>
        <begin position="12"/>
        <end position="28"/>
    </location>
</feature>
<sequence length="69" mass="7753">MELSILEKVIEGLAAYGPAFTILAYGWYMESKRSAMYLAAWRASDRRVRAVLREAANLEPEPIPNGIKP</sequence>
<name>X1UTN4_9ZZZZ</name>
<organism evidence="2">
    <name type="scientific">marine sediment metagenome</name>
    <dbReference type="NCBI Taxonomy" id="412755"/>
    <lineage>
        <taxon>unclassified sequences</taxon>
        <taxon>metagenomes</taxon>
        <taxon>ecological metagenomes</taxon>
    </lineage>
</organism>
<dbReference type="AlphaFoldDB" id="X1UTN4"/>
<dbReference type="EMBL" id="BARW01031428">
    <property type="protein sequence ID" value="GAJ03246.1"/>
    <property type="molecule type" value="Genomic_DNA"/>
</dbReference>